<evidence type="ECO:0000313" key="2">
    <source>
        <dbReference type="EMBL" id="GMI24673.1"/>
    </source>
</evidence>
<reference evidence="2 3" key="1">
    <citation type="journal article" date="2023" name="Commun. Biol.">
        <title>Genome analysis of Parmales, the sister group of diatoms, reveals the evolutionary specialization of diatoms from phago-mixotrophs to photoautotrophs.</title>
        <authorList>
            <person name="Ban H."/>
            <person name="Sato S."/>
            <person name="Yoshikawa S."/>
            <person name="Yamada K."/>
            <person name="Nakamura Y."/>
            <person name="Ichinomiya M."/>
            <person name="Sato N."/>
            <person name="Blanc-Mathieu R."/>
            <person name="Endo H."/>
            <person name="Kuwata A."/>
            <person name="Ogata H."/>
        </authorList>
    </citation>
    <scope>NUCLEOTIDE SEQUENCE [LARGE SCALE GENOMIC DNA]</scope>
</reference>
<accession>A0ABQ6ME37</accession>
<dbReference type="Gene3D" id="3.30.200.20">
    <property type="entry name" value="Phosphorylase Kinase, domain 1"/>
    <property type="match status" value="1"/>
</dbReference>
<keyword evidence="3" id="KW-1185">Reference proteome</keyword>
<dbReference type="EMBL" id="BRYB01004036">
    <property type="protein sequence ID" value="GMI24673.1"/>
    <property type="molecule type" value="Genomic_DNA"/>
</dbReference>
<organism evidence="2 3">
    <name type="scientific">Tetraparma gracilis</name>
    <dbReference type="NCBI Taxonomy" id="2962635"/>
    <lineage>
        <taxon>Eukaryota</taxon>
        <taxon>Sar</taxon>
        <taxon>Stramenopiles</taxon>
        <taxon>Ochrophyta</taxon>
        <taxon>Bolidophyceae</taxon>
        <taxon>Parmales</taxon>
        <taxon>Triparmaceae</taxon>
        <taxon>Tetraparma</taxon>
    </lineage>
</organism>
<feature type="compositionally biased region" description="Low complexity" evidence="1">
    <location>
        <begin position="12"/>
        <end position="27"/>
    </location>
</feature>
<protein>
    <recommendedName>
        <fullName evidence="4">Non-specific serine/threonine protein kinase</fullName>
    </recommendedName>
</protein>
<dbReference type="Proteomes" id="UP001165060">
    <property type="component" value="Unassembled WGS sequence"/>
</dbReference>
<feature type="non-terminal residue" evidence="2">
    <location>
        <position position="63"/>
    </location>
</feature>
<comment type="caution">
    <text evidence="2">The sequence shown here is derived from an EMBL/GenBank/DDBJ whole genome shotgun (WGS) entry which is preliminary data.</text>
</comment>
<evidence type="ECO:0000313" key="3">
    <source>
        <dbReference type="Proteomes" id="UP001165060"/>
    </source>
</evidence>
<evidence type="ECO:0008006" key="4">
    <source>
        <dbReference type="Google" id="ProtNLM"/>
    </source>
</evidence>
<gene>
    <name evidence="2" type="ORF">TeGR_g12757</name>
</gene>
<name>A0ABQ6ME37_9STRA</name>
<sequence>MDKENVSLGNLPAAAPSAKPSAAEQPSLAAMGRQWSLSDFEIGKPLGRGKFGAVYVLAPEPDP</sequence>
<proteinExistence type="predicted"/>
<feature type="region of interest" description="Disordered" evidence="1">
    <location>
        <begin position="1"/>
        <end position="29"/>
    </location>
</feature>
<evidence type="ECO:0000256" key="1">
    <source>
        <dbReference type="SAM" id="MobiDB-lite"/>
    </source>
</evidence>